<accession>A0A250X2R0</accession>
<dbReference type="InterPro" id="IPR021133">
    <property type="entry name" value="HEAT_type_2"/>
</dbReference>
<dbReference type="OrthoDB" id="413572at2759"/>
<gene>
    <name evidence="5" type="ORF">CEUSTIGMA_g4487.t1</name>
</gene>
<organism evidence="5 6">
    <name type="scientific">Chlamydomonas eustigma</name>
    <dbReference type="NCBI Taxonomy" id="1157962"/>
    <lineage>
        <taxon>Eukaryota</taxon>
        <taxon>Viridiplantae</taxon>
        <taxon>Chlorophyta</taxon>
        <taxon>core chlorophytes</taxon>
        <taxon>Chlorophyceae</taxon>
        <taxon>CS clade</taxon>
        <taxon>Chlamydomonadales</taxon>
        <taxon>Chlamydomonadaceae</taxon>
        <taxon>Chlamydomonas</taxon>
    </lineage>
</organism>
<evidence type="ECO:0000256" key="2">
    <source>
        <dbReference type="SAM" id="MobiDB-lite"/>
    </source>
</evidence>
<protein>
    <recommendedName>
        <fullName evidence="7">TOG domain-containing protein</fullName>
    </recommendedName>
</protein>
<evidence type="ECO:0000259" key="3">
    <source>
        <dbReference type="Pfam" id="PF24573"/>
    </source>
</evidence>
<feature type="domain" description="Dynein axonemal assembly factor 5 TPR repeats" evidence="4">
    <location>
        <begin position="213"/>
        <end position="325"/>
    </location>
</feature>
<evidence type="ECO:0000313" key="6">
    <source>
        <dbReference type="Proteomes" id="UP000232323"/>
    </source>
</evidence>
<feature type="domain" description="Dynein axonemal assembly factor 5 TPR repeats" evidence="4">
    <location>
        <begin position="88"/>
        <end position="182"/>
    </location>
</feature>
<dbReference type="PANTHER" id="PTHR16216:SF10">
    <property type="entry name" value="RNA POLYMERASE II ASSEMBLY FACTOR RTP1 C-TERMINAL DOMAIN-CONTAINING PROTEIN"/>
    <property type="match status" value="1"/>
</dbReference>
<feature type="region of interest" description="Disordered" evidence="2">
    <location>
        <begin position="12"/>
        <end position="36"/>
    </location>
</feature>
<dbReference type="Pfam" id="PF25757">
    <property type="entry name" value="TPR_DNAAF5"/>
    <property type="match status" value="3"/>
</dbReference>
<evidence type="ECO:0000256" key="1">
    <source>
        <dbReference type="PROSITE-ProRule" id="PRU00103"/>
    </source>
</evidence>
<reference evidence="5 6" key="1">
    <citation type="submission" date="2017-08" db="EMBL/GenBank/DDBJ databases">
        <title>Acidophilic green algal genome provides insights into adaptation to an acidic environment.</title>
        <authorList>
            <person name="Hirooka S."/>
            <person name="Hirose Y."/>
            <person name="Kanesaki Y."/>
            <person name="Higuchi S."/>
            <person name="Fujiwara T."/>
            <person name="Onuma R."/>
            <person name="Era A."/>
            <person name="Ohbayashi R."/>
            <person name="Uzuka A."/>
            <person name="Nozaki H."/>
            <person name="Yoshikawa H."/>
            <person name="Miyagishima S.Y."/>
        </authorList>
    </citation>
    <scope>NUCLEOTIDE SEQUENCE [LARGE SCALE GENOMIC DNA]</scope>
    <source>
        <strain evidence="5 6">NIES-2499</strain>
    </source>
</reference>
<dbReference type="EMBL" id="BEGY01000021">
    <property type="protein sequence ID" value="GAX77040.1"/>
    <property type="molecule type" value="Genomic_DNA"/>
</dbReference>
<dbReference type="Proteomes" id="UP000232323">
    <property type="component" value="Unassembled WGS sequence"/>
</dbReference>
<dbReference type="InterPro" id="IPR011989">
    <property type="entry name" value="ARM-like"/>
</dbReference>
<dbReference type="InterPro" id="IPR016024">
    <property type="entry name" value="ARM-type_fold"/>
</dbReference>
<feature type="compositionally biased region" description="Low complexity" evidence="2">
    <location>
        <begin position="1136"/>
        <end position="1145"/>
    </location>
</feature>
<evidence type="ECO:0000259" key="4">
    <source>
        <dbReference type="Pfam" id="PF25757"/>
    </source>
</evidence>
<name>A0A250X2R0_9CHLO</name>
<dbReference type="InterPro" id="IPR052623">
    <property type="entry name" value="DAAF5"/>
</dbReference>
<feature type="repeat" description="HEAT" evidence="1">
    <location>
        <begin position="385"/>
        <end position="422"/>
    </location>
</feature>
<dbReference type="InterPro" id="IPR056497">
    <property type="entry name" value="HEAT_DAAF5"/>
</dbReference>
<proteinExistence type="predicted"/>
<dbReference type="Pfam" id="PF24573">
    <property type="entry name" value="HEAT_DAAF5"/>
    <property type="match status" value="1"/>
</dbReference>
<dbReference type="PROSITE" id="PS50077">
    <property type="entry name" value="HEAT_REPEAT"/>
    <property type="match status" value="1"/>
</dbReference>
<dbReference type="Gene3D" id="1.25.10.10">
    <property type="entry name" value="Leucine-rich Repeat Variant"/>
    <property type="match status" value="3"/>
</dbReference>
<evidence type="ECO:0008006" key="7">
    <source>
        <dbReference type="Google" id="ProtNLM"/>
    </source>
</evidence>
<feature type="compositionally biased region" description="Polar residues" evidence="2">
    <location>
        <begin position="1147"/>
        <end position="1157"/>
    </location>
</feature>
<comment type="caution">
    <text evidence="5">The sequence shown here is derived from an EMBL/GenBank/DDBJ whole genome shotgun (WGS) entry which is preliminary data.</text>
</comment>
<dbReference type="PANTHER" id="PTHR16216">
    <property type="entry name" value="DYNEIN ASSEMBLY FACTOR 5, AXONEMAL"/>
    <property type="match status" value="1"/>
</dbReference>
<sequence>MSKRDVDAIWAQLKASTNPSRSTENTLTGKSASMPPKNVITVVASTSAENLKVPDFAPSRAPQQQGAQDETHIQPQGLDEIPRLISALQDTSVHTRKRALTQIRDLMLDSENLELDESAVQEWLEGGKLGKALLRRYDDSAEACRELAVSILSGLLKAAPHSVLSMMPYIVPVLEERLCMDSLLPPTTAGSSQQAVSAVSVTAELTSHSGKTPKEQSEEVRQKLAAQLLLLLSLAAKAVAAYAAEVVQMIKVMLADPFYEINIEACTAALALNDALGMRLQPAAKDLVASILPLTTHKRHRVRVAAIRAVGAIMHRGAHEMILEMIAFRDPNVVAVKAFYGDDLKVNFCGKLASDPHVQVRLEFLHVLRDWMLNLPERMDHEHRLMPYLLSALNDEVPQIQAEALETLEAVGKLYIKDHEKEVEDACRYLPEEARGLVWQEPVLTADQAAAEASSCDPWAPPGVVYGIILPAEDPIHSAEAAIVECEIAAGIAKGSVTTASMSLQQYRRAPLILPGPCRARPSLGARLVAQANLSRAVYPLTAELQTWQEDPRRRAATLLRTSLVFAEGAVHQHLQLLLPAFCRVILDPDIGAVIEDCIAIAAAFTSPSVHLTLLTRRLGEDETEEQRAAVLQVTAHVLRGAGCREYLDDFAPELIQLLTSEWLLTGRDTKVRTAALCLAEQIVLTCPTTCRQQAPDLSWALLHIIGLEDIVGHLHSATSTPQQQATTLGIMAGQAASSTISLPSLTQAVHPASLQYTLSNQSNSHSSRAEAVLSLLSSVCGLSSSSAMLSSQRVVLLRRLSGSTSKSSGSRSSALSLALYSLITRQEDDTAAGTCLGSLLNPTEETMNRVIASCIHPSPYSPISPSSLMTMRQLYVSNDGHSAPTSEHFYYLHSEPDDSATRSNQQSAARQDVESVMVAIETLSQLHSHLLHKSTPTRISAAALLSLEALVLKGGLLLPPRPSSFRYQASVEAGLSPNDQHASSSAAASRSAGHDGSAAVDASLSTVQVAQLLASSEPLQRQNKGDVDDPLLPGYSNKHDVARIAGYGLMELLLQLTQLRGVSLFLWLRCLQAGIEHTWLPPQLLMQHLPSLGAVIATALSSPLAPCRAQACHVSISLTASLCQAASSSFRANHNDISSSSDDNNGARSSMTDGTERVTVSTQANGASQGLMKPVAALLSALAARLQDTQDGVRSIALKAMRQSIGLLTFLYKTTANEMIAAGSTSSSGASTKTAIHPGNVIRQIASDSELQLDLSAVISEALGSVQGAAGMYGDLASERDAWIAWAATEEITLT</sequence>
<dbReference type="InterPro" id="IPR057978">
    <property type="entry name" value="TPR_DAAF5"/>
</dbReference>
<feature type="compositionally biased region" description="Polar residues" evidence="2">
    <location>
        <begin position="14"/>
        <end position="31"/>
    </location>
</feature>
<keyword evidence="6" id="KW-1185">Reference proteome</keyword>
<evidence type="ECO:0000313" key="5">
    <source>
        <dbReference type="EMBL" id="GAX77040.1"/>
    </source>
</evidence>
<feature type="region of interest" description="Disordered" evidence="2">
    <location>
        <begin position="1135"/>
        <end position="1157"/>
    </location>
</feature>
<feature type="domain" description="Dynein axonemal assembly factor 5 HEAT-repeat" evidence="3">
    <location>
        <begin position="518"/>
        <end position="707"/>
    </location>
</feature>
<dbReference type="SUPFAM" id="SSF48371">
    <property type="entry name" value="ARM repeat"/>
    <property type="match status" value="1"/>
</dbReference>
<feature type="domain" description="Dynein axonemal assembly factor 5 TPR repeats" evidence="4">
    <location>
        <begin position="355"/>
        <end position="425"/>
    </location>
</feature>